<dbReference type="Proteomes" id="UP000288216">
    <property type="component" value="Unassembled WGS sequence"/>
</dbReference>
<sequence length="417" mass="47108">MDGDQYCRTEVKEKVLNFPGIGNCSPGTLQEQHSYKNGLLGMCLRPHVTDDSCNGNVVLKSTPISTLKQNGILQSLTAGADENKHEEVTLEVLQAEAEWEALETVHREFPVEEQEGPNDITGSTPLISFNEALQHFQTADLCEYRKNIQPTVRRTGFSAITHFLFGPPRLHKELQEERDLVFAIGQCSLDNDQKVHIRVLQTIYKKLTGAKFDCARYGSHWEQLGFQGTDPGTDLRGTGFLGLMHTLYMVMDLQTLPLARAIYKLSQHPIQNFPFCLMSINITRITIQALREECLSKECNRRQQVIGVLNDFYVAAFLHLYQIWKTQHKTISDSGFVLKGIELFAKKNPKQLLKRLETYLSERQNGTVLTADKLSSTSDHTMAGMRPNQTSATNTKEMNFMGVCELEPEPEGEVQLI</sequence>
<evidence type="ECO:0000259" key="1">
    <source>
        <dbReference type="PROSITE" id="PS51335"/>
    </source>
</evidence>
<feature type="domain" description="ELMO" evidence="1">
    <location>
        <begin position="195"/>
        <end position="349"/>
    </location>
</feature>
<gene>
    <name evidence="2" type="ORF">scyTo_0003555</name>
</gene>
<protein>
    <recommendedName>
        <fullName evidence="1">ELMO domain-containing protein</fullName>
    </recommendedName>
</protein>
<proteinExistence type="predicted"/>
<dbReference type="STRING" id="75743.A0A401PMY3"/>
<dbReference type="InterPro" id="IPR006816">
    <property type="entry name" value="ELMO_dom"/>
</dbReference>
<evidence type="ECO:0000313" key="3">
    <source>
        <dbReference type="Proteomes" id="UP000288216"/>
    </source>
</evidence>
<dbReference type="AlphaFoldDB" id="A0A401PMY3"/>
<comment type="caution">
    <text evidence="2">The sequence shown here is derived from an EMBL/GenBank/DDBJ whole genome shotgun (WGS) entry which is preliminary data.</text>
</comment>
<reference evidence="2 3" key="1">
    <citation type="journal article" date="2018" name="Nat. Ecol. Evol.">
        <title>Shark genomes provide insights into elasmobranch evolution and the origin of vertebrates.</title>
        <authorList>
            <person name="Hara Y"/>
            <person name="Yamaguchi K"/>
            <person name="Onimaru K"/>
            <person name="Kadota M"/>
            <person name="Koyanagi M"/>
            <person name="Keeley SD"/>
            <person name="Tatsumi K"/>
            <person name="Tanaka K"/>
            <person name="Motone F"/>
            <person name="Kageyama Y"/>
            <person name="Nozu R"/>
            <person name="Adachi N"/>
            <person name="Nishimura O"/>
            <person name="Nakagawa R"/>
            <person name="Tanegashima C"/>
            <person name="Kiyatake I"/>
            <person name="Matsumoto R"/>
            <person name="Murakumo K"/>
            <person name="Nishida K"/>
            <person name="Terakita A"/>
            <person name="Kuratani S"/>
            <person name="Sato K"/>
            <person name="Hyodo S Kuraku.S."/>
        </authorList>
    </citation>
    <scope>NUCLEOTIDE SEQUENCE [LARGE SCALE GENOMIC DNA]</scope>
</reference>
<organism evidence="2 3">
    <name type="scientific">Scyliorhinus torazame</name>
    <name type="common">Cloudy catshark</name>
    <name type="synonym">Catulus torazame</name>
    <dbReference type="NCBI Taxonomy" id="75743"/>
    <lineage>
        <taxon>Eukaryota</taxon>
        <taxon>Metazoa</taxon>
        <taxon>Chordata</taxon>
        <taxon>Craniata</taxon>
        <taxon>Vertebrata</taxon>
        <taxon>Chondrichthyes</taxon>
        <taxon>Elasmobranchii</taxon>
        <taxon>Galeomorphii</taxon>
        <taxon>Galeoidea</taxon>
        <taxon>Carcharhiniformes</taxon>
        <taxon>Scyliorhinidae</taxon>
        <taxon>Scyliorhinus</taxon>
    </lineage>
</organism>
<dbReference type="EMBL" id="BFAA01000980">
    <property type="protein sequence ID" value="GCB74465.1"/>
    <property type="molecule type" value="Genomic_DNA"/>
</dbReference>
<dbReference type="Pfam" id="PF04727">
    <property type="entry name" value="ELMO_CED12"/>
    <property type="match status" value="1"/>
</dbReference>
<accession>A0A401PMY3</accession>
<dbReference type="OrthoDB" id="266227at2759"/>
<dbReference type="PANTHER" id="PTHR12771:SF2">
    <property type="entry name" value="ELMO DOMAIN-CONTAINING PROTEIN 3"/>
    <property type="match status" value="1"/>
</dbReference>
<dbReference type="InterPro" id="IPR050868">
    <property type="entry name" value="ELMO_domain-containing"/>
</dbReference>
<evidence type="ECO:0000313" key="2">
    <source>
        <dbReference type="EMBL" id="GCB74465.1"/>
    </source>
</evidence>
<dbReference type="PROSITE" id="PS51335">
    <property type="entry name" value="ELMO"/>
    <property type="match status" value="1"/>
</dbReference>
<dbReference type="PANTHER" id="PTHR12771">
    <property type="entry name" value="ENGULFMENT AND CELL MOTILITY"/>
    <property type="match status" value="1"/>
</dbReference>
<keyword evidence="3" id="KW-1185">Reference proteome</keyword>
<dbReference type="OMA" id="QSINFEC"/>
<name>A0A401PMY3_SCYTO</name>